<evidence type="ECO:0000313" key="6">
    <source>
        <dbReference type="EMBL" id="KAF2828259.1"/>
    </source>
</evidence>
<dbReference type="GO" id="GO:0005737">
    <property type="term" value="C:cytoplasm"/>
    <property type="evidence" value="ECO:0007669"/>
    <property type="project" value="TreeGrafter"/>
</dbReference>
<dbReference type="InterPro" id="IPR051168">
    <property type="entry name" value="AASS"/>
</dbReference>
<dbReference type="OrthoDB" id="10059875at2759"/>
<feature type="domain" description="Saccharopine dehydrogenase-like C-terminal" evidence="5">
    <location>
        <begin position="124"/>
        <end position="431"/>
    </location>
</feature>
<dbReference type="EMBL" id="MU006223">
    <property type="protein sequence ID" value="KAF2828259.1"/>
    <property type="molecule type" value="Genomic_DNA"/>
</dbReference>
<dbReference type="Proteomes" id="UP000799424">
    <property type="component" value="Unassembled WGS sequence"/>
</dbReference>
<gene>
    <name evidence="6" type="ORF">CC86DRAFT_445225</name>
</gene>
<reference evidence="6" key="1">
    <citation type="journal article" date="2020" name="Stud. Mycol.">
        <title>101 Dothideomycetes genomes: a test case for predicting lifestyles and emergence of pathogens.</title>
        <authorList>
            <person name="Haridas S."/>
            <person name="Albert R."/>
            <person name="Binder M."/>
            <person name="Bloem J."/>
            <person name="Labutti K."/>
            <person name="Salamov A."/>
            <person name="Andreopoulos B."/>
            <person name="Baker S."/>
            <person name="Barry K."/>
            <person name="Bills G."/>
            <person name="Bluhm B."/>
            <person name="Cannon C."/>
            <person name="Castanera R."/>
            <person name="Culley D."/>
            <person name="Daum C."/>
            <person name="Ezra D."/>
            <person name="Gonzalez J."/>
            <person name="Henrissat B."/>
            <person name="Kuo A."/>
            <person name="Liang C."/>
            <person name="Lipzen A."/>
            <person name="Lutzoni F."/>
            <person name="Magnuson J."/>
            <person name="Mondo S."/>
            <person name="Nolan M."/>
            <person name="Ohm R."/>
            <person name="Pangilinan J."/>
            <person name="Park H.-J."/>
            <person name="Ramirez L."/>
            <person name="Alfaro M."/>
            <person name="Sun H."/>
            <person name="Tritt A."/>
            <person name="Yoshinaga Y."/>
            <person name="Zwiers L.-H."/>
            <person name="Turgeon B."/>
            <person name="Goodwin S."/>
            <person name="Spatafora J."/>
            <person name="Crous P."/>
            <person name="Grigoriev I."/>
        </authorList>
    </citation>
    <scope>NUCLEOTIDE SEQUENCE</scope>
    <source>
        <strain evidence="6">CBS 113818</strain>
    </source>
</reference>
<dbReference type="AlphaFoldDB" id="A0A6A7A695"/>
<dbReference type="InterPro" id="IPR032095">
    <property type="entry name" value="Sacchrp_dh-like_C"/>
</dbReference>
<feature type="domain" description="Saccharopine dehydrogenase NADP binding" evidence="4">
    <location>
        <begin position="9"/>
        <end position="120"/>
    </location>
</feature>
<dbReference type="PANTHER" id="PTHR11133">
    <property type="entry name" value="SACCHAROPINE DEHYDROGENASE"/>
    <property type="match status" value="1"/>
</dbReference>
<evidence type="ECO:0000256" key="2">
    <source>
        <dbReference type="ARBA" id="ARBA00023002"/>
    </source>
</evidence>
<dbReference type="FunFam" id="3.30.360.10:FF:000008">
    <property type="entry name" value="Alpha-aminoadipic semialdehyde synthase, mitochondrial"/>
    <property type="match status" value="1"/>
</dbReference>
<keyword evidence="3" id="KW-0457">Lysine biosynthesis</keyword>
<evidence type="ECO:0000256" key="3">
    <source>
        <dbReference type="ARBA" id="ARBA00023154"/>
    </source>
</evidence>
<keyword evidence="2" id="KW-0560">Oxidoreductase</keyword>
<dbReference type="SUPFAM" id="SSF55347">
    <property type="entry name" value="Glyceraldehyde-3-phosphate dehydrogenase-like, C-terminal domain"/>
    <property type="match status" value="1"/>
</dbReference>
<dbReference type="Pfam" id="PF03435">
    <property type="entry name" value="Sacchrp_dh_NADP"/>
    <property type="match status" value="1"/>
</dbReference>
<dbReference type="InterPro" id="IPR005097">
    <property type="entry name" value="Sacchrp_dh_NADP-bd"/>
</dbReference>
<dbReference type="Gene3D" id="1.10.1870.10">
    <property type="entry name" value="Domain 3, Saccharopine reductase"/>
    <property type="match status" value="1"/>
</dbReference>
<accession>A0A6A7A695</accession>
<evidence type="ECO:0000256" key="1">
    <source>
        <dbReference type="ARBA" id="ARBA00022857"/>
    </source>
</evidence>
<proteinExistence type="predicted"/>
<keyword evidence="3" id="KW-0028">Amino-acid biosynthesis</keyword>
<dbReference type="Gene3D" id="3.30.360.10">
    <property type="entry name" value="Dihydrodipicolinate Reductase, domain 2"/>
    <property type="match status" value="1"/>
</dbReference>
<evidence type="ECO:0000313" key="7">
    <source>
        <dbReference type="Proteomes" id="UP000799424"/>
    </source>
</evidence>
<keyword evidence="1" id="KW-0521">NADP</keyword>
<dbReference type="FunFam" id="3.40.50.720:FF:000072">
    <property type="entry name" value="Saccharopine dehydrogenase [NADP(+), L-glutamate-forming]"/>
    <property type="match status" value="1"/>
</dbReference>
<keyword evidence="7" id="KW-1185">Reference proteome</keyword>
<dbReference type="InterPro" id="IPR036291">
    <property type="entry name" value="NAD(P)-bd_dom_sf"/>
</dbReference>
<dbReference type="Pfam" id="PF16653">
    <property type="entry name" value="Sacchrp_dh_C"/>
    <property type="match status" value="1"/>
</dbReference>
<organism evidence="6 7">
    <name type="scientific">Ophiobolus disseminans</name>
    <dbReference type="NCBI Taxonomy" id="1469910"/>
    <lineage>
        <taxon>Eukaryota</taxon>
        <taxon>Fungi</taxon>
        <taxon>Dikarya</taxon>
        <taxon>Ascomycota</taxon>
        <taxon>Pezizomycotina</taxon>
        <taxon>Dothideomycetes</taxon>
        <taxon>Pleosporomycetidae</taxon>
        <taxon>Pleosporales</taxon>
        <taxon>Pleosporineae</taxon>
        <taxon>Phaeosphaeriaceae</taxon>
        <taxon>Ophiobolus</taxon>
    </lineage>
</organism>
<protein>
    <submittedName>
        <fullName evidence="6">Saccharopine dehydrogenase</fullName>
    </submittedName>
</protein>
<dbReference type="SUPFAM" id="SSF51735">
    <property type="entry name" value="NAD(P)-binding Rossmann-fold domains"/>
    <property type="match status" value="1"/>
</dbReference>
<dbReference type="Gene3D" id="3.40.50.720">
    <property type="entry name" value="NAD(P)-binding Rossmann-like Domain"/>
    <property type="match status" value="1"/>
</dbReference>
<sequence>MATNTTRKILILGSGMVAPACIEYLSRHPGNQITIVSSAQTLAAGFPRASAIALDVASEAALEQHVASHDVVISLIPYTHHPAVIRAAIKGSTQVVTTSYVSDAIRALDNSAKTAGITVLNEVGVDPGVDHLYAVKKIDGIHAQGGKVRKFYSYCGGIPAPECADNPLGFKFSWSPRGALLSQRNSARFLKDGEVQEISSHDLMATATPYHVMDGYGFVAYPNRDSVSFQQFYRIPETHTVVRGSLRYKGNPAFVQALAKLGWLEQDKKAWLKDGMTWAEIQQIAIGVSVTDESCLVSRIKQVVQFPNEAESDRIIADKATVVSGNLLDTLCTRLEKLMSFRSGQRDLVMLQHKFVVEWANGNIETFTSTLELLGEPNRYSAMALSVGVTCGIATQLLMDGHPAVCKPGVLAPYTKEICDPIRELLEQEGVVMVEKRVG</sequence>
<evidence type="ECO:0000259" key="4">
    <source>
        <dbReference type="Pfam" id="PF03435"/>
    </source>
</evidence>
<dbReference type="PANTHER" id="PTHR11133:SF22">
    <property type="entry name" value="ALPHA-AMINOADIPIC SEMIALDEHYDE SYNTHASE, MITOCHONDRIAL"/>
    <property type="match status" value="1"/>
</dbReference>
<name>A0A6A7A695_9PLEO</name>
<dbReference type="GO" id="GO:0019878">
    <property type="term" value="P:lysine biosynthetic process via aminoadipic acid"/>
    <property type="evidence" value="ECO:0007669"/>
    <property type="project" value="TreeGrafter"/>
</dbReference>
<evidence type="ECO:0000259" key="5">
    <source>
        <dbReference type="Pfam" id="PF16653"/>
    </source>
</evidence>
<dbReference type="GO" id="GO:0004753">
    <property type="term" value="F:saccharopine dehydrogenase activity"/>
    <property type="evidence" value="ECO:0007669"/>
    <property type="project" value="TreeGrafter"/>
</dbReference>